<dbReference type="InterPro" id="IPR050388">
    <property type="entry name" value="ABC_Ni/Peptide_Import"/>
</dbReference>
<dbReference type="GO" id="GO:0005524">
    <property type="term" value="F:ATP binding"/>
    <property type="evidence" value="ECO:0007669"/>
    <property type="project" value="UniProtKB-KW"/>
</dbReference>
<protein>
    <submittedName>
        <fullName evidence="11">Dipeptide/oligopeptide/nickel ABC transporter ATP-binding protein</fullName>
    </submittedName>
</protein>
<evidence type="ECO:0000259" key="10">
    <source>
        <dbReference type="PROSITE" id="PS50893"/>
    </source>
</evidence>
<dbReference type="PANTHER" id="PTHR43297">
    <property type="entry name" value="OLIGOPEPTIDE TRANSPORT ATP-BINDING PROTEIN APPD"/>
    <property type="match status" value="1"/>
</dbReference>
<sequence>MAALLEVQNITTQYRLKDGFLNPCDQVSFTVEKGEGMGLVGESACGKSSMALSLMKLLPDNGRIINGQVLLDGRDISRFSEEEMKKVRWKEMALIFQGAMNALNPVRTVGDQIVEAIRIHEKIPEQQAWKRAKMLLESVEIDGKRVRQYPHEFSGGMRQRVMIAMGIACNPKIVIGDEPTTGLDVMVKSQILQLLERLRREKEMGMILITHDLSVVVEICEKVAVMYAGKIMEYGPTDIVFEHPAHPYTRALINAFPNIYGDRQLTASIPGSPPNLLNPPAGCRFHPRCSCARPVCSQEKPELLPVGGGHYSACPLVVR</sequence>
<dbReference type="GO" id="GO:0005886">
    <property type="term" value="C:plasma membrane"/>
    <property type="evidence" value="ECO:0007669"/>
    <property type="project" value="UniProtKB-SubCell"/>
</dbReference>
<keyword evidence="7 11" id="KW-0067">ATP-binding</keyword>
<evidence type="ECO:0000313" key="12">
    <source>
        <dbReference type="Proteomes" id="UP000323521"/>
    </source>
</evidence>
<dbReference type="Pfam" id="PF00005">
    <property type="entry name" value="ABC_tran"/>
    <property type="match status" value="1"/>
</dbReference>
<organism evidence="11 12">
    <name type="scientific">Formimonas warabiya</name>
    <dbReference type="NCBI Taxonomy" id="1761012"/>
    <lineage>
        <taxon>Bacteria</taxon>
        <taxon>Bacillati</taxon>
        <taxon>Bacillota</taxon>
        <taxon>Clostridia</taxon>
        <taxon>Eubacteriales</taxon>
        <taxon>Peptococcaceae</taxon>
        <taxon>Candidatus Formimonas</taxon>
    </lineage>
</organism>
<dbReference type="AlphaFoldDB" id="A0A3G1KS19"/>
<gene>
    <name evidence="11" type="ORF">DCMF_11270</name>
</gene>
<dbReference type="PROSITE" id="PS50893">
    <property type="entry name" value="ABC_TRANSPORTER_2"/>
    <property type="match status" value="1"/>
</dbReference>
<dbReference type="InterPro" id="IPR003593">
    <property type="entry name" value="AAA+_ATPase"/>
</dbReference>
<keyword evidence="4" id="KW-1003">Cell membrane</keyword>
<dbReference type="KEGG" id="fwa:DCMF_11270"/>
<dbReference type="EMBL" id="CP017634">
    <property type="protein sequence ID" value="ATW25269.1"/>
    <property type="molecule type" value="Genomic_DNA"/>
</dbReference>
<evidence type="ECO:0000256" key="6">
    <source>
        <dbReference type="ARBA" id="ARBA00022741"/>
    </source>
</evidence>
<keyword evidence="12" id="KW-1185">Reference proteome</keyword>
<dbReference type="CDD" id="cd03257">
    <property type="entry name" value="ABC_NikE_OppD_transporters"/>
    <property type="match status" value="1"/>
</dbReference>
<dbReference type="FunFam" id="3.40.50.300:FF:000016">
    <property type="entry name" value="Oligopeptide ABC transporter ATP-binding component"/>
    <property type="match status" value="1"/>
</dbReference>
<evidence type="ECO:0000256" key="4">
    <source>
        <dbReference type="ARBA" id="ARBA00022475"/>
    </source>
</evidence>
<evidence type="ECO:0000256" key="7">
    <source>
        <dbReference type="ARBA" id="ARBA00022840"/>
    </source>
</evidence>
<dbReference type="SMART" id="SM00382">
    <property type="entry name" value="AAA"/>
    <property type="match status" value="1"/>
</dbReference>
<evidence type="ECO:0000256" key="1">
    <source>
        <dbReference type="ARBA" id="ARBA00004202"/>
    </source>
</evidence>
<dbReference type="OrthoDB" id="9779287at2"/>
<dbReference type="InterPro" id="IPR017871">
    <property type="entry name" value="ABC_transporter-like_CS"/>
</dbReference>
<dbReference type="InterPro" id="IPR013563">
    <property type="entry name" value="Oligopep_ABC_C"/>
</dbReference>
<reference evidence="11 12" key="1">
    <citation type="submission" date="2016-10" db="EMBL/GenBank/DDBJ databases">
        <title>Complete Genome Sequence of Peptococcaceae strain DCMF.</title>
        <authorList>
            <person name="Edwards R.J."/>
            <person name="Holland S.I."/>
            <person name="Deshpande N.P."/>
            <person name="Wong Y.K."/>
            <person name="Ertan H."/>
            <person name="Manefield M."/>
            <person name="Russell T.L."/>
            <person name="Lee M.J."/>
        </authorList>
    </citation>
    <scope>NUCLEOTIDE SEQUENCE [LARGE SCALE GENOMIC DNA]</scope>
    <source>
        <strain evidence="11 12">DCMF</strain>
    </source>
</reference>
<evidence type="ECO:0000256" key="3">
    <source>
        <dbReference type="ARBA" id="ARBA00022448"/>
    </source>
</evidence>
<evidence type="ECO:0000256" key="9">
    <source>
        <dbReference type="ARBA" id="ARBA00023136"/>
    </source>
</evidence>
<dbReference type="PROSITE" id="PS00211">
    <property type="entry name" value="ABC_TRANSPORTER_1"/>
    <property type="match status" value="1"/>
</dbReference>
<accession>A0A3G1KS19</accession>
<keyword evidence="6" id="KW-0547">Nucleotide-binding</keyword>
<evidence type="ECO:0000256" key="2">
    <source>
        <dbReference type="ARBA" id="ARBA00005417"/>
    </source>
</evidence>
<dbReference type="Pfam" id="PF08352">
    <property type="entry name" value="oligo_HPY"/>
    <property type="match status" value="1"/>
</dbReference>
<comment type="subcellular location">
    <subcellularLocation>
        <location evidence="1">Cell membrane</location>
        <topology evidence="1">Peripheral membrane protein</topology>
    </subcellularLocation>
</comment>
<comment type="similarity">
    <text evidence="2">Belongs to the ABC transporter superfamily.</text>
</comment>
<evidence type="ECO:0000313" key="11">
    <source>
        <dbReference type="EMBL" id="ATW25269.1"/>
    </source>
</evidence>
<keyword evidence="3" id="KW-0813">Transport</keyword>
<dbReference type="Gene3D" id="3.40.50.300">
    <property type="entry name" value="P-loop containing nucleotide triphosphate hydrolases"/>
    <property type="match status" value="1"/>
</dbReference>
<dbReference type="NCBIfam" id="TIGR01727">
    <property type="entry name" value="oligo_HPY"/>
    <property type="match status" value="1"/>
</dbReference>
<dbReference type="Proteomes" id="UP000323521">
    <property type="component" value="Chromosome"/>
</dbReference>
<dbReference type="PANTHER" id="PTHR43297:SF14">
    <property type="entry name" value="ATPASE AAA-TYPE CORE DOMAIN-CONTAINING PROTEIN"/>
    <property type="match status" value="1"/>
</dbReference>
<keyword evidence="8" id="KW-1278">Translocase</keyword>
<evidence type="ECO:0000256" key="8">
    <source>
        <dbReference type="ARBA" id="ARBA00022967"/>
    </source>
</evidence>
<proteinExistence type="inferred from homology"/>
<dbReference type="InterPro" id="IPR027417">
    <property type="entry name" value="P-loop_NTPase"/>
</dbReference>
<dbReference type="SUPFAM" id="SSF52540">
    <property type="entry name" value="P-loop containing nucleoside triphosphate hydrolases"/>
    <property type="match status" value="1"/>
</dbReference>
<dbReference type="GO" id="GO:0015833">
    <property type="term" value="P:peptide transport"/>
    <property type="evidence" value="ECO:0007669"/>
    <property type="project" value="InterPro"/>
</dbReference>
<keyword evidence="5" id="KW-0997">Cell inner membrane</keyword>
<name>A0A3G1KS19_FORW1</name>
<dbReference type="RefSeq" id="WP_148134527.1">
    <property type="nucleotide sequence ID" value="NZ_CP017634.1"/>
</dbReference>
<feature type="domain" description="ABC transporter" evidence="10">
    <location>
        <begin position="5"/>
        <end position="253"/>
    </location>
</feature>
<evidence type="ECO:0000256" key="5">
    <source>
        <dbReference type="ARBA" id="ARBA00022519"/>
    </source>
</evidence>
<keyword evidence="9" id="KW-0472">Membrane</keyword>
<dbReference type="GO" id="GO:0016887">
    <property type="term" value="F:ATP hydrolysis activity"/>
    <property type="evidence" value="ECO:0007669"/>
    <property type="project" value="InterPro"/>
</dbReference>
<dbReference type="InterPro" id="IPR003439">
    <property type="entry name" value="ABC_transporter-like_ATP-bd"/>
</dbReference>